<comment type="caution">
    <text evidence="6">The sequence shown here is derived from an EMBL/GenBank/DDBJ whole genome shotgun (WGS) entry which is preliminary data.</text>
</comment>
<evidence type="ECO:0000256" key="2">
    <source>
        <dbReference type="ARBA" id="ARBA00022692"/>
    </source>
</evidence>
<dbReference type="InterPro" id="IPR007568">
    <property type="entry name" value="RTA1"/>
</dbReference>
<evidence type="ECO:0000313" key="6">
    <source>
        <dbReference type="EMBL" id="OQD80282.1"/>
    </source>
</evidence>
<dbReference type="EMBL" id="MDYN01000037">
    <property type="protein sequence ID" value="OQD80282.1"/>
    <property type="molecule type" value="Genomic_DNA"/>
</dbReference>
<evidence type="ECO:0000313" key="7">
    <source>
        <dbReference type="Proteomes" id="UP000191672"/>
    </source>
</evidence>
<protein>
    <submittedName>
        <fullName evidence="6">Uncharacterized protein</fullName>
    </submittedName>
</protein>
<keyword evidence="4 5" id="KW-0472">Membrane</keyword>
<sequence length="162" mass="18599">MNAILIVLQAIGGIMVVASNSRITIALATKMTISIYVAQTLFWAFTFAENIYMSIRLRRDPTYPSQTLYSRWRSWNQLFGLSISIIGLGRNVMRLTMAGGIPFLVENEWPTYAFDGYQMVVVLGAWAIWYLPENCRGIISKPDWVHLRTLERVETPEDREEC</sequence>
<dbReference type="Proteomes" id="UP000191672">
    <property type="component" value="Unassembled WGS sequence"/>
</dbReference>
<evidence type="ECO:0000256" key="4">
    <source>
        <dbReference type="ARBA" id="ARBA00023136"/>
    </source>
</evidence>
<proteinExistence type="predicted"/>
<feature type="transmembrane region" description="Helical" evidence="5">
    <location>
        <begin position="112"/>
        <end position="131"/>
    </location>
</feature>
<feature type="transmembrane region" description="Helical" evidence="5">
    <location>
        <begin position="75"/>
        <end position="92"/>
    </location>
</feature>
<dbReference type="Pfam" id="PF04479">
    <property type="entry name" value="RTA1"/>
    <property type="match status" value="1"/>
</dbReference>
<gene>
    <name evidence="6" type="ORF">PENANT_c037G04957</name>
</gene>
<keyword evidence="7" id="KW-1185">Reference proteome</keyword>
<dbReference type="GO" id="GO:0016020">
    <property type="term" value="C:membrane"/>
    <property type="evidence" value="ECO:0007669"/>
    <property type="project" value="UniProtKB-SubCell"/>
</dbReference>
<organism evidence="6 7">
    <name type="scientific">Penicillium antarcticum</name>
    <dbReference type="NCBI Taxonomy" id="416450"/>
    <lineage>
        <taxon>Eukaryota</taxon>
        <taxon>Fungi</taxon>
        <taxon>Dikarya</taxon>
        <taxon>Ascomycota</taxon>
        <taxon>Pezizomycotina</taxon>
        <taxon>Eurotiomycetes</taxon>
        <taxon>Eurotiomycetidae</taxon>
        <taxon>Eurotiales</taxon>
        <taxon>Aspergillaceae</taxon>
        <taxon>Penicillium</taxon>
    </lineage>
</organism>
<accession>A0A1V6PUB3</accession>
<reference evidence="7" key="1">
    <citation type="journal article" date="2017" name="Nat. Microbiol.">
        <title>Global analysis of biosynthetic gene clusters reveals vast potential of secondary metabolite production in Penicillium species.</title>
        <authorList>
            <person name="Nielsen J.C."/>
            <person name="Grijseels S."/>
            <person name="Prigent S."/>
            <person name="Ji B."/>
            <person name="Dainat J."/>
            <person name="Nielsen K.F."/>
            <person name="Frisvad J.C."/>
            <person name="Workman M."/>
            <person name="Nielsen J."/>
        </authorList>
    </citation>
    <scope>NUCLEOTIDE SEQUENCE [LARGE SCALE GENOMIC DNA]</scope>
    <source>
        <strain evidence="7">IBT 31811</strain>
    </source>
</reference>
<comment type="subcellular location">
    <subcellularLocation>
        <location evidence="1">Membrane</location>
        <topology evidence="1">Multi-pass membrane protein</topology>
    </subcellularLocation>
</comment>
<evidence type="ECO:0000256" key="5">
    <source>
        <dbReference type="SAM" id="Phobius"/>
    </source>
</evidence>
<name>A0A1V6PUB3_9EURO</name>
<keyword evidence="2 5" id="KW-0812">Transmembrane</keyword>
<evidence type="ECO:0000256" key="1">
    <source>
        <dbReference type="ARBA" id="ARBA00004141"/>
    </source>
</evidence>
<dbReference type="AlphaFoldDB" id="A0A1V6PUB3"/>
<evidence type="ECO:0000256" key="3">
    <source>
        <dbReference type="ARBA" id="ARBA00022989"/>
    </source>
</evidence>
<keyword evidence="3 5" id="KW-1133">Transmembrane helix</keyword>
<feature type="transmembrane region" description="Helical" evidence="5">
    <location>
        <begin position="36"/>
        <end position="55"/>
    </location>
</feature>